<sequence>MMGEREAATPGLQPAAPAEWLRLDVRAVAVGALLGAGVAVSAGVPTAAGVASGTSWVVALAWVVPCGLLLVLGGAGLEYVRWRRTQYRISAEQAELHTGLVFLRRRSLARERIRSVDLTANPLLRVFGLVAVKIGTGEASSESTLSLSPVTRAEGERLRLELLRGEQHATDGTLAELDRAWIRYAPISFLAPALGLAAGGAVMQLARWFGLEEELIDRVRDLFTGVPLLLVLVILAAILLVAGLIGSLGLFVEMWWNYRLDREPGTLRVRRGLLTTRSISIEERRLRGVDVVEPLGVRLAGAARVDAIATGLVQQKEDEKADHKTLLPAAPKDLADRIAAAVLREDVAPTAAVRLTAHPRAALGRRIRMAVAAALLPVVVLVVLGLLFTDVLVQLGVILAVVLLPIAVLLARDSYKALGHGITGKYLVTRSGSIRRSTAALQRDGVLGWRVRQSVFQRRVGLATFSAITAAGGGAYSARDADADEGLDFAREAVPGLLEPFVVRG</sequence>
<reference evidence="3 4" key="1">
    <citation type="submission" date="2020-08" db="EMBL/GenBank/DDBJ databases">
        <title>Sequencing the genomes of 1000 actinobacteria strains.</title>
        <authorList>
            <person name="Klenk H.-P."/>
        </authorList>
    </citation>
    <scope>NUCLEOTIDE SEQUENCE [LARGE SCALE GENOMIC DNA]</scope>
    <source>
        <strain evidence="3 4">DSM 28967</strain>
    </source>
</reference>
<feature type="transmembrane region" description="Helical" evidence="1">
    <location>
        <begin position="229"/>
        <end position="252"/>
    </location>
</feature>
<feature type="transmembrane region" description="Helical" evidence="1">
    <location>
        <begin position="27"/>
        <end position="50"/>
    </location>
</feature>
<feature type="transmembrane region" description="Helical" evidence="1">
    <location>
        <begin position="189"/>
        <end position="209"/>
    </location>
</feature>
<dbReference type="Pfam" id="PF03703">
    <property type="entry name" value="bPH_2"/>
    <property type="match status" value="2"/>
</dbReference>
<protein>
    <submittedName>
        <fullName evidence="3">Putative membrane protein</fullName>
    </submittedName>
</protein>
<dbReference type="PANTHER" id="PTHR34473">
    <property type="entry name" value="UPF0699 TRANSMEMBRANE PROTEIN YDBS"/>
    <property type="match status" value="1"/>
</dbReference>
<evidence type="ECO:0000259" key="2">
    <source>
        <dbReference type="Pfam" id="PF03703"/>
    </source>
</evidence>
<evidence type="ECO:0000313" key="3">
    <source>
        <dbReference type="EMBL" id="MBB5839657.1"/>
    </source>
</evidence>
<feature type="domain" description="YdbS-like PH" evidence="2">
    <location>
        <begin position="416"/>
        <end position="488"/>
    </location>
</feature>
<dbReference type="PANTHER" id="PTHR34473:SF2">
    <property type="entry name" value="UPF0699 TRANSMEMBRANE PROTEIN YDBT"/>
    <property type="match status" value="1"/>
</dbReference>
<feature type="domain" description="YdbS-like PH" evidence="2">
    <location>
        <begin position="82"/>
        <end position="154"/>
    </location>
</feature>
<keyword evidence="1" id="KW-1133">Transmembrane helix</keyword>
<dbReference type="RefSeq" id="WP_202893178.1">
    <property type="nucleotide sequence ID" value="NZ_JACHMY010000001.1"/>
</dbReference>
<keyword evidence="1" id="KW-0472">Membrane</keyword>
<feature type="transmembrane region" description="Helical" evidence="1">
    <location>
        <begin position="393"/>
        <end position="411"/>
    </location>
</feature>
<dbReference type="Proteomes" id="UP000549971">
    <property type="component" value="Unassembled WGS sequence"/>
</dbReference>
<name>A0A7W9MXS7_9ACTN</name>
<dbReference type="AlphaFoldDB" id="A0A7W9MXS7"/>
<keyword evidence="4" id="KW-1185">Reference proteome</keyword>
<gene>
    <name evidence="3" type="ORF">HDA39_006391</name>
</gene>
<comment type="caution">
    <text evidence="3">The sequence shown here is derived from an EMBL/GenBank/DDBJ whole genome shotgun (WGS) entry which is preliminary data.</text>
</comment>
<evidence type="ECO:0000256" key="1">
    <source>
        <dbReference type="SAM" id="Phobius"/>
    </source>
</evidence>
<dbReference type="InterPro" id="IPR014529">
    <property type="entry name" value="UCP026631"/>
</dbReference>
<feature type="transmembrane region" description="Helical" evidence="1">
    <location>
        <begin position="369"/>
        <end position="387"/>
    </location>
</feature>
<accession>A0A7W9MXS7</accession>
<keyword evidence="1" id="KW-0812">Transmembrane</keyword>
<dbReference type="EMBL" id="JACHMY010000001">
    <property type="protein sequence ID" value="MBB5839657.1"/>
    <property type="molecule type" value="Genomic_DNA"/>
</dbReference>
<feature type="transmembrane region" description="Helical" evidence="1">
    <location>
        <begin position="56"/>
        <end position="80"/>
    </location>
</feature>
<organism evidence="3 4">
    <name type="scientific">Kribbella italica</name>
    <dbReference type="NCBI Taxonomy" id="1540520"/>
    <lineage>
        <taxon>Bacteria</taxon>
        <taxon>Bacillati</taxon>
        <taxon>Actinomycetota</taxon>
        <taxon>Actinomycetes</taxon>
        <taxon>Propionibacteriales</taxon>
        <taxon>Kribbellaceae</taxon>
        <taxon>Kribbella</taxon>
    </lineage>
</organism>
<dbReference type="InterPro" id="IPR005182">
    <property type="entry name" value="YdbS-like_PH"/>
</dbReference>
<evidence type="ECO:0000313" key="4">
    <source>
        <dbReference type="Proteomes" id="UP000549971"/>
    </source>
</evidence>
<proteinExistence type="predicted"/>
<dbReference type="PIRSF" id="PIRSF026631">
    <property type="entry name" value="UCP026631"/>
    <property type="match status" value="1"/>
</dbReference>